<name>A0AAV7S5B6_PLEWA</name>
<dbReference type="AlphaFoldDB" id="A0AAV7S5B6"/>
<accession>A0AAV7S5B6</accession>
<organism evidence="1 2">
    <name type="scientific">Pleurodeles waltl</name>
    <name type="common">Iberian ribbed newt</name>
    <dbReference type="NCBI Taxonomy" id="8319"/>
    <lineage>
        <taxon>Eukaryota</taxon>
        <taxon>Metazoa</taxon>
        <taxon>Chordata</taxon>
        <taxon>Craniata</taxon>
        <taxon>Vertebrata</taxon>
        <taxon>Euteleostomi</taxon>
        <taxon>Amphibia</taxon>
        <taxon>Batrachia</taxon>
        <taxon>Caudata</taxon>
        <taxon>Salamandroidea</taxon>
        <taxon>Salamandridae</taxon>
        <taxon>Pleurodelinae</taxon>
        <taxon>Pleurodeles</taxon>
    </lineage>
</organism>
<dbReference type="EMBL" id="JANPWB010000009">
    <property type="protein sequence ID" value="KAJ1158208.1"/>
    <property type="molecule type" value="Genomic_DNA"/>
</dbReference>
<sequence length="314" mass="35265">MTELDLVQENAHLLETVDSHTGLALLLTPLSLLTWGDPWNEWMLALLLPPCVLVWEAYSRVTISDSKSHYELGDPAGCVRIRRRGLQTKSLMWKKESNPTITIRLDKSVTIVRPQAQRDSREVMVVLVYPKYKTLRRTFETVHYKSSSPTEKRMYRVSIPSVAALYSSPAEKRKNIVSNASVAAMKRSADTMHYNHSSPAEKRKYWMSNPCAAAMKGSAGTMHYKRSSTPEKSKYCMSNPSVAAMRRSACTVHHKRSSPAEKRKCCMSNPCVAAMQRSAGTMHYKRSSPAEKSKYCMSTPNIAAMKGSAGTMNY</sequence>
<dbReference type="Proteomes" id="UP001066276">
    <property type="component" value="Chromosome 5"/>
</dbReference>
<protein>
    <submittedName>
        <fullName evidence="1">Uncharacterized protein</fullName>
    </submittedName>
</protein>
<gene>
    <name evidence="1" type="ORF">NDU88_010902</name>
</gene>
<keyword evidence="2" id="KW-1185">Reference proteome</keyword>
<evidence type="ECO:0000313" key="2">
    <source>
        <dbReference type="Proteomes" id="UP001066276"/>
    </source>
</evidence>
<comment type="caution">
    <text evidence="1">The sequence shown here is derived from an EMBL/GenBank/DDBJ whole genome shotgun (WGS) entry which is preliminary data.</text>
</comment>
<reference evidence="1" key="1">
    <citation type="journal article" date="2022" name="bioRxiv">
        <title>Sequencing and chromosome-scale assembly of the giantPleurodeles waltlgenome.</title>
        <authorList>
            <person name="Brown T."/>
            <person name="Elewa A."/>
            <person name="Iarovenko S."/>
            <person name="Subramanian E."/>
            <person name="Araus A.J."/>
            <person name="Petzold A."/>
            <person name="Susuki M."/>
            <person name="Suzuki K.-i.T."/>
            <person name="Hayashi T."/>
            <person name="Toyoda A."/>
            <person name="Oliveira C."/>
            <person name="Osipova E."/>
            <person name="Leigh N.D."/>
            <person name="Simon A."/>
            <person name="Yun M.H."/>
        </authorList>
    </citation>
    <scope>NUCLEOTIDE SEQUENCE</scope>
    <source>
        <strain evidence="1">20211129_DDA</strain>
        <tissue evidence="1">Liver</tissue>
    </source>
</reference>
<proteinExistence type="predicted"/>
<evidence type="ECO:0000313" key="1">
    <source>
        <dbReference type="EMBL" id="KAJ1158208.1"/>
    </source>
</evidence>